<evidence type="ECO:0000256" key="2">
    <source>
        <dbReference type="SAM" id="SignalP"/>
    </source>
</evidence>
<proteinExistence type="predicted"/>
<keyword evidence="2" id="KW-0732">Signal</keyword>
<feature type="signal peptide" evidence="2">
    <location>
        <begin position="1"/>
        <end position="21"/>
    </location>
</feature>
<evidence type="ECO:0000313" key="3">
    <source>
        <dbReference type="EMBL" id="GAA52731.1"/>
    </source>
</evidence>
<keyword evidence="4" id="KW-1185">Reference proteome</keyword>
<dbReference type="EMBL" id="DF143342">
    <property type="protein sequence ID" value="GAA52731.1"/>
    <property type="molecule type" value="Genomic_DNA"/>
</dbReference>
<evidence type="ECO:0000313" key="4">
    <source>
        <dbReference type="Proteomes" id="UP000008909"/>
    </source>
</evidence>
<organism evidence="3 4">
    <name type="scientific">Clonorchis sinensis</name>
    <name type="common">Chinese liver fluke</name>
    <dbReference type="NCBI Taxonomy" id="79923"/>
    <lineage>
        <taxon>Eukaryota</taxon>
        <taxon>Metazoa</taxon>
        <taxon>Spiralia</taxon>
        <taxon>Lophotrochozoa</taxon>
        <taxon>Platyhelminthes</taxon>
        <taxon>Trematoda</taxon>
        <taxon>Digenea</taxon>
        <taxon>Opisthorchiida</taxon>
        <taxon>Opisthorchiata</taxon>
        <taxon>Opisthorchiidae</taxon>
        <taxon>Clonorchis</taxon>
    </lineage>
</organism>
<evidence type="ECO:0000256" key="1">
    <source>
        <dbReference type="SAM" id="MobiDB-lite"/>
    </source>
</evidence>
<reference evidence="3" key="1">
    <citation type="journal article" date="2011" name="Genome Biol.">
        <title>The draft genome of the carcinogenic human liver fluke Clonorchis sinensis.</title>
        <authorList>
            <person name="Wang X."/>
            <person name="Chen W."/>
            <person name="Huang Y."/>
            <person name="Sun J."/>
            <person name="Men J."/>
            <person name="Liu H."/>
            <person name="Luo F."/>
            <person name="Guo L."/>
            <person name="Lv X."/>
            <person name="Deng C."/>
            <person name="Zhou C."/>
            <person name="Fan Y."/>
            <person name="Li X."/>
            <person name="Huang L."/>
            <person name="Hu Y."/>
            <person name="Liang C."/>
            <person name="Hu X."/>
            <person name="Xu J."/>
            <person name="Yu X."/>
        </authorList>
    </citation>
    <scope>NUCLEOTIDE SEQUENCE [LARGE SCALE GENOMIC DNA]</scope>
    <source>
        <strain evidence="3">Henan</strain>
    </source>
</reference>
<dbReference type="AlphaFoldDB" id="G7YIE8"/>
<sequence length="219" mass="24589">CLIKLAGYALLESLFYTSIWAAVRSTSSVHRALTRLNFDEATLANTGFGWVDEQFKIAPVSGFSVNTSAEDLSFLHPRIKVHRRPYIRAPIISATTSSYLAHLPKSYVNEKMAARTTVRRSTSLTMTKCFKLDATLLAKHPKAFRQPINSSSVSVLQSDRRQFGTIYFGAQLRPQAAKMQAKKCREQQQRPPPTSRADRCRPGVHSSYETFDPTGTLYL</sequence>
<feature type="region of interest" description="Disordered" evidence="1">
    <location>
        <begin position="184"/>
        <end position="206"/>
    </location>
</feature>
<dbReference type="Proteomes" id="UP000008909">
    <property type="component" value="Unassembled WGS sequence"/>
</dbReference>
<name>G7YIE8_CLOSI</name>
<gene>
    <name evidence="3" type="ORF">CLF_108686</name>
</gene>
<protein>
    <submittedName>
        <fullName evidence="3">Uncharacterized protein</fullName>
    </submittedName>
</protein>
<reference key="2">
    <citation type="submission" date="2011-10" db="EMBL/GenBank/DDBJ databases">
        <title>The genome and transcriptome sequence of Clonorchis sinensis provide insights into the carcinogenic liver fluke.</title>
        <authorList>
            <person name="Wang X."/>
            <person name="Huang Y."/>
            <person name="Chen W."/>
            <person name="Liu H."/>
            <person name="Guo L."/>
            <person name="Chen Y."/>
            <person name="Luo F."/>
            <person name="Zhou W."/>
            <person name="Sun J."/>
            <person name="Mao Q."/>
            <person name="Liang P."/>
            <person name="Zhou C."/>
            <person name="Tian Y."/>
            <person name="Men J."/>
            <person name="Lv X."/>
            <person name="Huang L."/>
            <person name="Zhou J."/>
            <person name="Hu Y."/>
            <person name="Li R."/>
            <person name="Zhang F."/>
            <person name="Lei H."/>
            <person name="Li X."/>
            <person name="Hu X."/>
            <person name="Liang C."/>
            <person name="Xu J."/>
            <person name="Wu Z."/>
            <person name="Yu X."/>
        </authorList>
    </citation>
    <scope>NUCLEOTIDE SEQUENCE</scope>
    <source>
        <strain>Henan</strain>
    </source>
</reference>
<feature type="non-terminal residue" evidence="3">
    <location>
        <position position="1"/>
    </location>
</feature>
<feature type="chain" id="PRO_5003506229" evidence="2">
    <location>
        <begin position="22"/>
        <end position="219"/>
    </location>
</feature>
<accession>G7YIE8</accession>